<dbReference type="GO" id="GO:0016740">
    <property type="term" value="F:transferase activity"/>
    <property type="evidence" value="ECO:0007669"/>
    <property type="project" value="UniProtKB-KW"/>
</dbReference>
<gene>
    <name evidence="11" type="ORF">SEPMUDRAFT_151560</name>
</gene>
<dbReference type="GeneID" id="27904028"/>
<comment type="subunit">
    <text evidence="8">Component of the translation initiation factor 2B (eIF2B) complex which is a heterodecamer of two sets of five different subunits: alpha, beta, gamma, delta and epsilon. Subunits alpha, beta and delta comprise a regulatory subcomplex and subunits epsilon and gamma comprise a catalytic subcomplex. Within the complex, the hexameric regulatory complex resides at the center, with the two heterodimeric catalytic subcomplexes bound on opposite sides.</text>
</comment>
<keyword evidence="4" id="KW-0396">Initiation factor</keyword>
<dbReference type="Pfam" id="PF01008">
    <property type="entry name" value="IF-2B"/>
    <property type="match status" value="1"/>
</dbReference>
<comment type="similarity">
    <text evidence="2 9">Belongs to the eIF-2B alpha/beta/delta subunits family.</text>
</comment>
<evidence type="ECO:0000256" key="8">
    <source>
        <dbReference type="ARBA" id="ARBA00046432"/>
    </source>
</evidence>
<dbReference type="AlphaFoldDB" id="N1QGC5"/>
<evidence type="ECO:0000256" key="5">
    <source>
        <dbReference type="ARBA" id="ARBA00022917"/>
    </source>
</evidence>
<dbReference type="InterPro" id="IPR037171">
    <property type="entry name" value="NagB/RpiA_transferase-like"/>
</dbReference>
<evidence type="ECO:0000313" key="11">
    <source>
        <dbReference type="EMBL" id="EMF09593.1"/>
    </source>
</evidence>
<dbReference type="Proteomes" id="UP000016931">
    <property type="component" value="Unassembled WGS sequence"/>
</dbReference>
<dbReference type="Gene3D" id="3.40.50.10470">
    <property type="entry name" value="Translation initiation factor eif-2b, domain 2"/>
    <property type="match status" value="1"/>
</dbReference>
<dbReference type="GO" id="GO:0005829">
    <property type="term" value="C:cytosol"/>
    <property type="evidence" value="ECO:0007669"/>
    <property type="project" value="UniProtKB-SubCell"/>
</dbReference>
<evidence type="ECO:0000256" key="6">
    <source>
        <dbReference type="ARBA" id="ARBA00044208"/>
    </source>
</evidence>
<dbReference type="GO" id="GO:0002183">
    <property type="term" value="P:cytoplasmic translational initiation"/>
    <property type="evidence" value="ECO:0007669"/>
    <property type="project" value="EnsemblFungi"/>
</dbReference>
<dbReference type="eggNOG" id="KOG1466">
    <property type="taxonomic scope" value="Eukaryota"/>
</dbReference>
<dbReference type="GO" id="GO:1900036">
    <property type="term" value="P:positive regulation of cellular response to heat"/>
    <property type="evidence" value="ECO:0007669"/>
    <property type="project" value="EnsemblFungi"/>
</dbReference>
<dbReference type="OMA" id="GDWESCK"/>
<dbReference type="GO" id="GO:0045948">
    <property type="term" value="P:positive regulation of translational initiation"/>
    <property type="evidence" value="ECO:0007669"/>
    <property type="project" value="EnsemblFungi"/>
</dbReference>
<organism evidence="11 12">
    <name type="scientific">Sphaerulina musiva (strain SO2202)</name>
    <name type="common">Poplar stem canker fungus</name>
    <name type="synonym">Septoria musiva</name>
    <dbReference type="NCBI Taxonomy" id="692275"/>
    <lineage>
        <taxon>Eukaryota</taxon>
        <taxon>Fungi</taxon>
        <taxon>Dikarya</taxon>
        <taxon>Ascomycota</taxon>
        <taxon>Pezizomycotina</taxon>
        <taxon>Dothideomycetes</taxon>
        <taxon>Dothideomycetidae</taxon>
        <taxon>Mycosphaerellales</taxon>
        <taxon>Mycosphaerellaceae</taxon>
        <taxon>Sphaerulina</taxon>
    </lineage>
</organism>
<dbReference type="Gene3D" id="1.20.120.1070">
    <property type="entry name" value="Translation initiation factor eIF-2B, N-terminal domain"/>
    <property type="match status" value="1"/>
</dbReference>
<keyword evidence="5" id="KW-0648">Protein biosynthesis</keyword>
<dbReference type="EMBL" id="KB456269">
    <property type="protein sequence ID" value="EMF09593.1"/>
    <property type="molecule type" value="Genomic_DNA"/>
</dbReference>
<dbReference type="GO" id="GO:1903833">
    <property type="term" value="P:positive regulation of cellular response to amino acid starvation"/>
    <property type="evidence" value="ECO:0007669"/>
    <property type="project" value="EnsemblFungi"/>
</dbReference>
<evidence type="ECO:0000256" key="2">
    <source>
        <dbReference type="ARBA" id="ARBA00007251"/>
    </source>
</evidence>
<protein>
    <recommendedName>
        <fullName evidence="6">Translation initiation factor eIF2B subunit alpha</fullName>
    </recommendedName>
    <alternativeName>
        <fullName evidence="7">eIF2B GDP-GTP exchange factor subunit alpha</fullName>
    </alternativeName>
</protein>
<dbReference type="GO" id="GO:0005851">
    <property type="term" value="C:eukaryotic translation initiation factor 2B complex"/>
    <property type="evidence" value="ECO:0007669"/>
    <property type="project" value="EnsemblFungi"/>
</dbReference>
<dbReference type="InterPro" id="IPR042528">
    <property type="entry name" value="elF-2B_alpha_N"/>
</dbReference>
<dbReference type="PANTHER" id="PTHR45860:SF1">
    <property type="entry name" value="TRANSLATION INITIATION FACTOR EIF-2B SUBUNIT ALPHA"/>
    <property type="match status" value="1"/>
</dbReference>
<evidence type="ECO:0000256" key="10">
    <source>
        <dbReference type="SAM" id="MobiDB-lite"/>
    </source>
</evidence>
<keyword evidence="12" id="KW-1185">Reference proteome</keyword>
<evidence type="ECO:0000256" key="7">
    <source>
        <dbReference type="ARBA" id="ARBA00044236"/>
    </source>
</evidence>
<evidence type="ECO:0000256" key="9">
    <source>
        <dbReference type="RuleBase" id="RU003814"/>
    </source>
</evidence>
<dbReference type="GO" id="GO:0003743">
    <property type="term" value="F:translation initiation factor activity"/>
    <property type="evidence" value="ECO:0007669"/>
    <property type="project" value="UniProtKB-KW"/>
</dbReference>
<evidence type="ECO:0000256" key="1">
    <source>
        <dbReference type="ARBA" id="ARBA00004514"/>
    </source>
</evidence>
<feature type="compositionally biased region" description="Basic and acidic residues" evidence="10">
    <location>
        <begin position="300"/>
        <end position="311"/>
    </location>
</feature>
<dbReference type="InterPro" id="IPR000649">
    <property type="entry name" value="IF-2B-related"/>
</dbReference>
<accession>N1QGC5</accession>
<dbReference type="GO" id="GO:1904262">
    <property type="term" value="P:negative regulation of TORC1 signaling"/>
    <property type="evidence" value="ECO:0007669"/>
    <property type="project" value="EnsemblFungi"/>
</dbReference>
<dbReference type="InterPro" id="IPR051501">
    <property type="entry name" value="eIF2B_alpha/beta/delta"/>
</dbReference>
<reference evidence="11 12" key="1">
    <citation type="journal article" date="2012" name="PLoS Pathog.">
        <title>Diverse lifestyles and strategies of plant pathogenesis encoded in the genomes of eighteen Dothideomycetes fungi.</title>
        <authorList>
            <person name="Ohm R.A."/>
            <person name="Feau N."/>
            <person name="Henrissat B."/>
            <person name="Schoch C.L."/>
            <person name="Horwitz B.A."/>
            <person name="Barry K.W."/>
            <person name="Condon B.J."/>
            <person name="Copeland A.C."/>
            <person name="Dhillon B."/>
            <person name="Glaser F."/>
            <person name="Hesse C.N."/>
            <person name="Kosti I."/>
            <person name="LaButti K."/>
            <person name="Lindquist E.A."/>
            <person name="Lucas S."/>
            <person name="Salamov A.A."/>
            <person name="Bradshaw R.E."/>
            <person name="Ciuffetti L."/>
            <person name="Hamelin R.C."/>
            <person name="Kema G.H.J."/>
            <person name="Lawrence C."/>
            <person name="Scott J.A."/>
            <person name="Spatafora J.W."/>
            <person name="Turgeon B.G."/>
            <person name="de Wit P.J.G.M."/>
            <person name="Zhong S."/>
            <person name="Goodwin S.B."/>
            <person name="Grigoriev I.V."/>
        </authorList>
    </citation>
    <scope>NUCLEOTIDE SEQUENCE [LARGE SCALE GENOMIC DNA]</scope>
    <source>
        <strain evidence="11 12">SO2202</strain>
    </source>
</reference>
<dbReference type="InterPro" id="IPR042529">
    <property type="entry name" value="IF_2B-like_C"/>
</dbReference>
<keyword evidence="11" id="KW-0808">Transferase</keyword>
<dbReference type="OrthoDB" id="10249309at2759"/>
<sequence>MPSAAPPDEDAPFDIVSTYHRLLASDPDLTMPVAAIESLILGLAAHPSTTVSETLDSVQNLTKQLKDSIPNSLSLSAGTDIFQQYLISNLNRPNHSSAITSIPEIHKHLVQNGKLFVQRAKAAREEIAKFGKLFLKDGDTILTSGGSRVVGSFLKAAASDPSLSLSPIEFRVIYVLDNHPTTASESANNISALRSMGIPVATIPPTAIAYAMNQVTAVFVGAEGVVENGGIISRMGTYQMGLLARAAAQQKPFYVLAERHKFVRLYPLRQKGLGVTQKVMDFKIVNGEGEEVSCEEEDGKEEKEGQEREDCLQVEDSVDYTPPELISGIITETGVMLPSAVSEELIKIWF</sequence>
<proteinExistence type="inferred from homology"/>
<name>N1QGC5_SPHMS</name>
<dbReference type="SUPFAM" id="SSF100950">
    <property type="entry name" value="NagB/RpiA/CoA transferase-like"/>
    <property type="match status" value="1"/>
</dbReference>
<feature type="compositionally biased region" description="Acidic residues" evidence="10">
    <location>
        <begin position="290"/>
        <end position="299"/>
    </location>
</feature>
<dbReference type="STRING" id="692275.N1QGC5"/>
<dbReference type="GO" id="GO:0005085">
    <property type="term" value="F:guanyl-nucleotide exchange factor activity"/>
    <property type="evidence" value="ECO:0007669"/>
    <property type="project" value="EnsemblFungi"/>
</dbReference>
<evidence type="ECO:0000313" key="12">
    <source>
        <dbReference type="Proteomes" id="UP000016931"/>
    </source>
</evidence>
<feature type="region of interest" description="Disordered" evidence="10">
    <location>
        <begin position="290"/>
        <end position="311"/>
    </location>
</feature>
<evidence type="ECO:0000256" key="3">
    <source>
        <dbReference type="ARBA" id="ARBA00022490"/>
    </source>
</evidence>
<evidence type="ECO:0000256" key="4">
    <source>
        <dbReference type="ARBA" id="ARBA00022540"/>
    </source>
</evidence>
<dbReference type="RefSeq" id="XP_016757714.1">
    <property type="nucleotide sequence ID" value="XM_016906891.1"/>
</dbReference>
<dbReference type="HOGENOM" id="CLU_016218_0_1_1"/>
<keyword evidence="3" id="KW-0963">Cytoplasm</keyword>
<comment type="subcellular location">
    <subcellularLocation>
        <location evidence="1">Cytoplasm</location>
        <location evidence="1">Cytosol</location>
    </subcellularLocation>
</comment>
<dbReference type="PANTHER" id="PTHR45860">
    <property type="entry name" value="TRANSLATION INITIATION FACTOR EIF-2B SUBUNIT ALPHA"/>
    <property type="match status" value="1"/>
</dbReference>